<accession>J9VYB2</accession>
<dbReference type="InterPro" id="IPR003740">
    <property type="entry name" value="YitT"/>
</dbReference>
<feature type="transmembrane region" description="Helical" evidence="6">
    <location>
        <begin position="32"/>
        <end position="50"/>
    </location>
</feature>
<dbReference type="Pfam" id="PF10035">
    <property type="entry name" value="DUF2179"/>
    <property type="match status" value="1"/>
</dbReference>
<evidence type="ECO:0000256" key="5">
    <source>
        <dbReference type="ARBA" id="ARBA00023136"/>
    </source>
</evidence>
<dbReference type="InterPro" id="IPR015867">
    <property type="entry name" value="N-reg_PII/ATP_PRibTrfase_C"/>
</dbReference>
<evidence type="ECO:0000256" key="1">
    <source>
        <dbReference type="ARBA" id="ARBA00004651"/>
    </source>
</evidence>
<dbReference type="PANTHER" id="PTHR33545">
    <property type="entry name" value="UPF0750 MEMBRANE PROTEIN YITT-RELATED"/>
    <property type="match status" value="1"/>
</dbReference>
<dbReference type="CDD" id="cd16380">
    <property type="entry name" value="YitT_C"/>
    <property type="match status" value="1"/>
</dbReference>
<keyword evidence="3 6" id="KW-0812">Transmembrane</keyword>
<dbReference type="HOGENOM" id="CLU_063199_1_1_9"/>
<evidence type="ECO:0000313" key="8">
    <source>
        <dbReference type="EMBL" id="AFR99253.1"/>
    </source>
</evidence>
<feature type="transmembrane region" description="Helical" evidence="6">
    <location>
        <begin position="97"/>
        <end position="114"/>
    </location>
</feature>
<name>J9VYB2_LENBU</name>
<dbReference type="STRING" id="1071400.LBUCD034_0144"/>
<dbReference type="KEGG" id="lbn:LBUCD034_0144"/>
<dbReference type="InterPro" id="IPR051461">
    <property type="entry name" value="UPF0750_membrane"/>
</dbReference>
<evidence type="ECO:0000256" key="2">
    <source>
        <dbReference type="ARBA" id="ARBA00022475"/>
    </source>
</evidence>
<protein>
    <submittedName>
        <fullName evidence="8">Uncharacterized MG443-like protein</fullName>
    </submittedName>
</protein>
<keyword evidence="9" id="KW-1185">Reference proteome</keyword>
<keyword evidence="4 6" id="KW-1133">Transmembrane helix</keyword>
<proteinExistence type="predicted"/>
<dbReference type="PANTHER" id="PTHR33545:SF4">
    <property type="entry name" value="UPF0750 MEMBRANE PROTEIN YXKD"/>
    <property type="match status" value="1"/>
</dbReference>
<feature type="transmembrane region" description="Helical" evidence="6">
    <location>
        <begin position="192"/>
        <end position="210"/>
    </location>
</feature>
<comment type="subcellular location">
    <subcellularLocation>
        <location evidence="1">Cell membrane</location>
        <topology evidence="1">Multi-pass membrane protein</topology>
    </subcellularLocation>
</comment>
<organism evidence="8 9">
    <name type="scientific">Lentilactobacillus buchneri subsp. silagei CD034</name>
    <dbReference type="NCBI Taxonomy" id="1071400"/>
    <lineage>
        <taxon>Bacteria</taxon>
        <taxon>Bacillati</taxon>
        <taxon>Bacillota</taxon>
        <taxon>Bacilli</taxon>
        <taxon>Lactobacillales</taxon>
        <taxon>Lactobacillaceae</taxon>
        <taxon>Lentilactobacillus</taxon>
        <taxon>Lentilactobacillus buchneri subsp. silagei</taxon>
    </lineage>
</organism>
<dbReference type="InterPro" id="IPR019264">
    <property type="entry name" value="DUF2179"/>
</dbReference>
<feature type="transmembrane region" description="Helical" evidence="6">
    <location>
        <begin position="126"/>
        <end position="144"/>
    </location>
</feature>
<sequence>MVEYAFLVNVFYNELYIKEVFSINKQILRNDLQIIVGALVYAIAINDFLIPHQIGEGGVTGLTTIGYYALNIPPAVTNFVLNGILMLVGFRFLDKKTIWYSLWAVAWISIFLKLPRLLNYHTSQTIIPAIAGGVLMGISMWIIFRGEGTIAGSTILAKIMNRYFGMKNGSAMLMFDLCVAIPSVLVIGFQNMILTVIELYISAVVLNGLLSRFGARKAVTILSNQTDEITSELSSQLHQGITLISAKGYYHQEIRPMIYVICTDKQVAQIVPLVSSVDPDAFVVVENVHSVKGEALEKIL</sequence>
<dbReference type="EMBL" id="CP003043">
    <property type="protein sequence ID" value="AFR99253.1"/>
    <property type="molecule type" value="Genomic_DNA"/>
</dbReference>
<keyword evidence="5 6" id="KW-0472">Membrane</keyword>
<dbReference type="Gene3D" id="3.30.70.120">
    <property type="match status" value="1"/>
</dbReference>
<dbReference type="AlphaFoldDB" id="J9VYB2"/>
<evidence type="ECO:0000256" key="4">
    <source>
        <dbReference type="ARBA" id="ARBA00022989"/>
    </source>
</evidence>
<dbReference type="PIRSF" id="PIRSF006483">
    <property type="entry name" value="Membrane_protein_YitT"/>
    <property type="match status" value="1"/>
</dbReference>
<dbReference type="PATRIC" id="fig|1071400.3.peg.141"/>
<dbReference type="eggNOG" id="COG1284">
    <property type="taxonomic scope" value="Bacteria"/>
</dbReference>
<feature type="domain" description="DUF2179" evidence="7">
    <location>
        <begin position="240"/>
        <end position="293"/>
    </location>
</feature>
<evidence type="ECO:0000313" key="9">
    <source>
        <dbReference type="Proteomes" id="UP000007332"/>
    </source>
</evidence>
<feature type="transmembrane region" description="Helical" evidence="6">
    <location>
        <begin position="165"/>
        <end position="186"/>
    </location>
</feature>
<evidence type="ECO:0000256" key="6">
    <source>
        <dbReference type="SAM" id="Phobius"/>
    </source>
</evidence>
<feature type="transmembrane region" description="Helical" evidence="6">
    <location>
        <begin position="70"/>
        <end position="90"/>
    </location>
</feature>
<dbReference type="Proteomes" id="UP000007332">
    <property type="component" value="Chromosome"/>
</dbReference>
<reference evidence="8 9" key="1">
    <citation type="journal article" date="2012" name="J. Biotechnol.">
        <title>Insights into the completely annotated genome of Lactobacillus buchneri CD034, a strain isolated from stable grass silage.</title>
        <authorList>
            <person name="Heinl S."/>
            <person name="Wibberg D."/>
            <person name="Eikmeyer F."/>
            <person name="Szczepanowski R."/>
            <person name="Blom J."/>
            <person name="Linke B."/>
            <person name="Goesmann A."/>
            <person name="Grabherr R."/>
            <person name="Schwab H."/>
            <person name="Puhler A."/>
            <person name="Schluter A."/>
        </authorList>
    </citation>
    <scope>NUCLEOTIDE SEQUENCE [LARGE SCALE GENOMIC DNA]</scope>
    <source>
        <strain evidence="8 9">CD034</strain>
    </source>
</reference>
<dbReference type="GO" id="GO:0005886">
    <property type="term" value="C:plasma membrane"/>
    <property type="evidence" value="ECO:0007669"/>
    <property type="project" value="UniProtKB-SubCell"/>
</dbReference>
<dbReference type="Pfam" id="PF02588">
    <property type="entry name" value="YitT_membrane"/>
    <property type="match status" value="1"/>
</dbReference>
<gene>
    <name evidence="8" type="ORF">LBUCD034_0144</name>
</gene>
<evidence type="ECO:0000259" key="7">
    <source>
        <dbReference type="Pfam" id="PF10035"/>
    </source>
</evidence>
<keyword evidence="2" id="KW-1003">Cell membrane</keyword>
<evidence type="ECO:0000256" key="3">
    <source>
        <dbReference type="ARBA" id="ARBA00022692"/>
    </source>
</evidence>